<dbReference type="GO" id="GO:0042398">
    <property type="term" value="P:modified amino acid biosynthetic process"/>
    <property type="evidence" value="ECO:0007669"/>
    <property type="project" value="InterPro"/>
</dbReference>
<dbReference type="EC" id="6.3.2.2" evidence="5"/>
<keyword evidence="3 5" id="KW-0067">ATP-binding</keyword>
<keyword evidence="2 5" id="KW-0547">Nucleotide-binding</keyword>
<evidence type="ECO:0000256" key="6">
    <source>
        <dbReference type="SAM" id="MobiDB-lite"/>
    </source>
</evidence>
<dbReference type="InterPro" id="IPR050141">
    <property type="entry name" value="GCL_type2/YbdK_subfam"/>
</dbReference>
<accession>A0A448PBN2</accession>
<dbReference type="AlphaFoldDB" id="A0A448PBN2"/>
<dbReference type="Pfam" id="PF04107">
    <property type="entry name" value="GCS2"/>
    <property type="match status" value="1"/>
</dbReference>
<organism evidence="7 8">
    <name type="scientific">Trueperella bialowiezensis</name>
    <dbReference type="NCBI Taxonomy" id="312285"/>
    <lineage>
        <taxon>Bacteria</taxon>
        <taxon>Bacillati</taxon>
        <taxon>Actinomycetota</taxon>
        <taxon>Actinomycetes</taxon>
        <taxon>Actinomycetales</taxon>
        <taxon>Actinomycetaceae</taxon>
        <taxon>Trueperella</taxon>
    </lineage>
</organism>
<evidence type="ECO:0000256" key="3">
    <source>
        <dbReference type="ARBA" id="ARBA00022840"/>
    </source>
</evidence>
<evidence type="ECO:0000256" key="4">
    <source>
        <dbReference type="ARBA" id="ARBA00048819"/>
    </source>
</evidence>
<feature type="region of interest" description="Disordered" evidence="6">
    <location>
        <begin position="375"/>
        <end position="401"/>
    </location>
</feature>
<dbReference type="Proteomes" id="UP000269542">
    <property type="component" value="Chromosome"/>
</dbReference>
<dbReference type="InterPro" id="IPR014746">
    <property type="entry name" value="Gln_synth/guanido_kin_cat_dom"/>
</dbReference>
<comment type="function">
    <text evidence="5">ATP-dependent carboxylate-amine ligase which exhibits weak glutamate--cysteine ligase activity.</text>
</comment>
<reference evidence="7 8" key="1">
    <citation type="submission" date="2018-12" db="EMBL/GenBank/DDBJ databases">
        <authorList>
            <consortium name="Pathogen Informatics"/>
        </authorList>
    </citation>
    <scope>NUCLEOTIDE SEQUENCE [LARGE SCALE GENOMIC DNA]</scope>
    <source>
        <strain evidence="7 8">NCTC13354</strain>
    </source>
</reference>
<evidence type="ECO:0000313" key="7">
    <source>
        <dbReference type="EMBL" id="VEI12368.1"/>
    </source>
</evidence>
<dbReference type="InterPro" id="IPR006336">
    <property type="entry name" value="GCS2"/>
</dbReference>
<sequence>MIFADSPRSTVGIEWELQLVDKDSNDLRQAADHILRKAREREKDASLIHGEMLLNTVELVTRPHETISGCTDDLLEAIDILLPIVEPMRIALASSGTHPFANPVYQRVTDSQRYAELVNRTRYWGRQMLLFGTHVHVGIEDRAKVLPILRAVLTRFAHMQALTASSPFWNGKNTGYVDNRAMVFQQLPTAGVPRQFEHWHELEAYYNDMVKTGVISNFDEVRWDVRPSPKYGTLEFRVCDAATNVTEVGMVAAMSQCLVEYFSRMLDRGEELPTVPPWFVDENKWRAARYGMDAILITDSDGNEEPVGETLDRMVHRLMPIADELGCADELATVHTVLEVGAPYKRLLRAGAHYNNSREAVVDFMIAEMEAGKPLDPEQFKPEGIAASDESTAPAYDSATA</sequence>
<keyword evidence="1 5" id="KW-0436">Ligase</keyword>
<proteinExistence type="inferred from homology"/>
<evidence type="ECO:0000256" key="2">
    <source>
        <dbReference type="ARBA" id="ARBA00022741"/>
    </source>
</evidence>
<dbReference type="GO" id="GO:0004357">
    <property type="term" value="F:glutamate-cysteine ligase activity"/>
    <property type="evidence" value="ECO:0007669"/>
    <property type="project" value="UniProtKB-EC"/>
</dbReference>
<dbReference type="NCBIfam" id="NF010042">
    <property type="entry name" value="PRK13517.1-2"/>
    <property type="match status" value="1"/>
</dbReference>
<dbReference type="PANTHER" id="PTHR36510">
    <property type="entry name" value="GLUTAMATE--CYSTEINE LIGASE 2-RELATED"/>
    <property type="match status" value="1"/>
</dbReference>
<dbReference type="HAMAP" id="MF_01609">
    <property type="entry name" value="Glu_cys_ligase_2"/>
    <property type="match status" value="1"/>
</dbReference>
<dbReference type="EMBL" id="LR134476">
    <property type="protein sequence ID" value="VEI12368.1"/>
    <property type="molecule type" value="Genomic_DNA"/>
</dbReference>
<evidence type="ECO:0000256" key="1">
    <source>
        <dbReference type="ARBA" id="ARBA00022598"/>
    </source>
</evidence>
<name>A0A448PBN2_9ACTO</name>
<gene>
    <name evidence="7" type="primary">ybdK</name>
    <name evidence="7" type="ORF">NCTC13354_00043</name>
</gene>
<comment type="catalytic activity">
    <reaction evidence="4 5">
        <text>L-cysteine + L-glutamate + ATP = gamma-L-glutamyl-L-cysteine + ADP + phosphate + H(+)</text>
        <dbReference type="Rhea" id="RHEA:13285"/>
        <dbReference type="ChEBI" id="CHEBI:15378"/>
        <dbReference type="ChEBI" id="CHEBI:29985"/>
        <dbReference type="ChEBI" id="CHEBI:30616"/>
        <dbReference type="ChEBI" id="CHEBI:35235"/>
        <dbReference type="ChEBI" id="CHEBI:43474"/>
        <dbReference type="ChEBI" id="CHEBI:58173"/>
        <dbReference type="ChEBI" id="CHEBI:456216"/>
        <dbReference type="EC" id="6.3.2.2"/>
    </reaction>
</comment>
<keyword evidence="8" id="KW-1185">Reference proteome</keyword>
<dbReference type="InterPro" id="IPR011793">
    <property type="entry name" value="YbdK"/>
</dbReference>
<protein>
    <recommendedName>
        <fullName evidence="5">Putative glutamate--cysteine ligase 2</fullName>
        <ecNumber evidence="5">6.3.2.2</ecNumber>
    </recommendedName>
    <alternativeName>
        <fullName evidence="5">Gamma-glutamylcysteine synthetase 2</fullName>
        <shortName evidence="5">GCS 2</shortName>
        <shortName evidence="5">Gamma-GCS 2</shortName>
    </alternativeName>
</protein>
<dbReference type="KEGG" id="tbw:NCTC13354_00043"/>
<evidence type="ECO:0000256" key="5">
    <source>
        <dbReference type="HAMAP-Rule" id="MF_01609"/>
    </source>
</evidence>
<dbReference type="PANTHER" id="PTHR36510:SF1">
    <property type="entry name" value="GLUTAMATE--CYSTEINE LIGASE 2-RELATED"/>
    <property type="match status" value="1"/>
</dbReference>
<evidence type="ECO:0000313" key="8">
    <source>
        <dbReference type="Proteomes" id="UP000269542"/>
    </source>
</evidence>
<comment type="similarity">
    <text evidence="5">Belongs to the glutamate--cysteine ligase type 2 family. YbdK subfamily.</text>
</comment>
<dbReference type="OrthoDB" id="9769628at2"/>
<dbReference type="RefSeq" id="WP_126415581.1">
    <property type="nucleotide sequence ID" value="NZ_LR134476.1"/>
</dbReference>
<dbReference type="NCBIfam" id="NF010044">
    <property type="entry name" value="PRK13517.1-4"/>
    <property type="match status" value="1"/>
</dbReference>
<dbReference type="Gene3D" id="3.30.590.20">
    <property type="match status" value="1"/>
</dbReference>
<dbReference type="SUPFAM" id="SSF55931">
    <property type="entry name" value="Glutamine synthetase/guanido kinase"/>
    <property type="match status" value="1"/>
</dbReference>
<dbReference type="NCBIfam" id="TIGR02050">
    <property type="entry name" value="gshA_cyan_rel"/>
    <property type="match status" value="1"/>
</dbReference>
<dbReference type="GO" id="GO:0005524">
    <property type="term" value="F:ATP binding"/>
    <property type="evidence" value="ECO:0007669"/>
    <property type="project" value="UniProtKB-KW"/>
</dbReference>